<dbReference type="AlphaFoldDB" id="A0AAV9CGK1"/>
<dbReference type="PANTHER" id="PTHR31745:SF1">
    <property type="entry name" value="SINGLE-STRANDED DNA-BINDING PROTEIN WHY2, MITOCHONDRIAL"/>
    <property type="match status" value="1"/>
</dbReference>
<dbReference type="GO" id="GO:0006952">
    <property type="term" value="P:defense response"/>
    <property type="evidence" value="ECO:0007669"/>
    <property type="project" value="InterPro"/>
</dbReference>
<sequence length="239" mass="26706">MMRFSRLSTFRNTLAEKLVHERLTGVGGMLSSHNFMSRVGISTGPYSGRTLGTDYTIFKGKAALSMQLVPPTYNKLNSIDIKLDRKGVVMLSFWPAVGQRKYDWQKKQHFALSATEVGSLISLGPAESCEFFHDLSKMARSGSEVKKSLSVAPTSDGNGYFFALSVMNSNTRTNERFSVPVTKAEFAVMRTVFNFVLPKILGWDIIQGGRPVESIGHNLPRQSAFQQDIGPNRTREWEK</sequence>
<comment type="similarity">
    <text evidence="1">Belongs to the Whirly family.</text>
</comment>
<name>A0AAV9CGK1_ACOCL</name>
<dbReference type="PANTHER" id="PTHR31745">
    <property type="entry name" value="SINGLE-STRANDED DNA-BINDING PROTEIN WHY2, MITOCHONDRIAL"/>
    <property type="match status" value="1"/>
</dbReference>
<dbReference type="GO" id="GO:0003697">
    <property type="term" value="F:single-stranded DNA binding"/>
    <property type="evidence" value="ECO:0007669"/>
    <property type="project" value="InterPro"/>
</dbReference>
<dbReference type="InterPro" id="IPR009044">
    <property type="entry name" value="ssDNA-bd_transcriptional_reg"/>
</dbReference>
<dbReference type="InterPro" id="IPR013742">
    <property type="entry name" value="Whirly"/>
</dbReference>
<dbReference type="GO" id="GO:0006355">
    <property type="term" value="P:regulation of DNA-templated transcription"/>
    <property type="evidence" value="ECO:0007669"/>
    <property type="project" value="InterPro"/>
</dbReference>
<evidence type="ECO:0000256" key="2">
    <source>
        <dbReference type="ARBA" id="ARBA00022946"/>
    </source>
</evidence>
<organism evidence="3 4">
    <name type="scientific">Acorus calamus</name>
    <name type="common">Sweet flag</name>
    <dbReference type="NCBI Taxonomy" id="4465"/>
    <lineage>
        <taxon>Eukaryota</taxon>
        <taxon>Viridiplantae</taxon>
        <taxon>Streptophyta</taxon>
        <taxon>Embryophyta</taxon>
        <taxon>Tracheophyta</taxon>
        <taxon>Spermatophyta</taxon>
        <taxon>Magnoliopsida</taxon>
        <taxon>Liliopsida</taxon>
        <taxon>Acoraceae</taxon>
        <taxon>Acorus</taxon>
    </lineage>
</organism>
<proteinExistence type="inferred from homology"/>
<evidence type="ECO:0000256" key="1">
    <source>
        <dbReference type="ARBA" id="ARBA00006061"/>
    </source>
</evidence>
<reference evidence="3" key="2">
    <citation type="submission" date="2023-06" db="EMBL/GenBank/DDBJ databases">
        <authorList>
            <person name="Ma L."/>
            <person name="Liu K.-W."/>
            <person name="Li Z."/>
            <person name="Hsiao Y.-Y."/>
            <person name="Qi Y."/>
            <person name="Fu T."/>
            <person name="Tang G."/>
            <person name="Zhang D."/>
            <person name="Sun W.-H."/>
            <person name="Liu D.-K."/>
            <person name="Li Y."/>
            <person name="Chen G.-Z."/>
            <person name="Liu X.-D."/>
            <person name="Liao X.-Y."/>
            <person name="Jiang Y.-T."/>
            <person name="Yu X."/>
            <person name="Hao Y."/>
            <person name="Huang J."/>
            <person name="Zhao X.-W."/>
            <person name="Ke S."/>
            <person name="Chen Y.-Y."/>
            <person name="Wu W.-L."/>
            <person name="Hsu J.-L."/>
            <person name="Lin Y.-F."/>
            <person name="Huang M.-D."/>
            <person name="Li C.-Y."/>
            <person name="Huang L."/>
            <person name="Wang Z.-W."/>
            <person name="Zhao X."/>
            <person name="Zhong W.-Y."/>
            <person name="Peng D.-H."/>
            <person name="Ahmad S."/>
            <person name="Lan S."/>
            <person name="Zhang J.-S."/>
            <person name="Tsai W.-C."/>
            <person name="Van De Peer Y."/>
            <person name="Liu Z.-J."/>
        </authorList>
    </citation>
    <scope>NUCLEOTIDE SEQUENCE</scope>
    <source>
        <strain evidence="3">CP</strain>
        <tissue evidence="3">Leaves</tissue>
    </source>
</reference>
<comment type="caution">
    <text evidence="3">The sequence shown here is derived from an EMBL/GenBank/DDBJ whole genome shotgun (WGS) entry which is preliminary data.</text>
</comment>
<dbReference type="Pfam" id="PF08536">
    <property type="entry name" value="Whirly"/>
    <property type="match status" value="1"/>
</dbReference>
<evidence type="ECO:0000313" key="4">
    <source>
        <dbReference type="Proteomes" id="UP001180020"/>
    </source>
</evidence>
<dbReference type="Proteomes" id="UP001180020">
    <property type="component" value="Unassembled WGS sequence"/>
</dbReference>
<dbReference type="EMBL" id="JAUJYO010000019">
    <property type="protein sequence ID" value="KAK1287780.1"/>
    <property type="molecule type" value="Genomic_DNA"/>
</dbReference>
<protein>
    <submittedName>
        <fullName evidence="3">Uncharacterized protein</fullName>
    </submittedName>
</protein>
<keyword evidence="2" id="KW-0809">Transit peptide</keyword>
<dbReference type="Gene3D" id="2.30.31.10">
    <property type="entry name" value="Transcriptional Coactivator Pc4, Chain A"/>
    <property type="match status" value="1"/>
</dbReference>
<dbReference type="SUPFAM" id="SSF54447">
    <property type="entry name" value="ssDNA-binding transcriptional regulator domain"/>
    <property type="match status" value="1"/>
</dbReference>
<evidence type="ECO:0000313" key="3">
    <source>
        <dbReference type="EMBL" id="KAK1287780.1"/>
    </source>
</evidence>
<keyword evidence="4" id="KW-1185">Reference proteome</keyword>
<gene>
    <name evidence="3" type="ORF">QJS10_CPB19g00207</name>
</gene>
<reference evidence="3" key="1">
    <citation type="journal article" date="2023" name="Nat. Commun.">
        <title>Diploid and tetraploid genomes of Acorus and the evolution of monocots.</title>
        <authorList>
            <person name="Ma L."/>
            <person name="Liu K.W."/>
            <person name="Li Z."/>
            <person name="Hsiao Y.Y."/>
            <person name="Qi Y."/>
            <person name="Fu T."/>
            <person name="Tang G.D."/>
            <person name="Zhang D."/>
            <person name="Sun W.H."/>
            <person name="Liu D.K."/>
            <person name="Li Y."/>
            <person name="Chen G.Z."/>
            <person name="Liu X.D."/>
            <person name="Liao X.Y."/>
            <person name="Jiang Y.T."/>
            <person name="Yu X."/>
            <person name="Hao Y."/>
            <person name="Huang J."/>
            <person name="Zhao X.W."/>
            <person name="Ke S."/>
            <person name="Chen Y.Y."/>
            <person name="Wu W.L."/>
            <person name="Hsu J.L."/>
            <person name="Lin Y.F."/>
            <person name="Huang M.D."/>
            <person name="Li C.Y."/>
            <person name="Huang L."/>
            <person name="Wang Z.W."/>
            <person name="Zhao X."/>
            <person name="Zhong W.Y."/>
            <person name="Peng D.H."/>
            <person name="Ahmad S."/>
            <person name="Lan S."/>
            <person name="Zhang J.S."/>
            <person name="Tsai W.C."/>
            <person name="Van de Peer Y."/>
            <person name="Liu Z.J."/>
        </authorList>
    </citation>
    <scope>NUCLEOTIDE SEQUENCE</scope>
    <source>
        <strain evidence="3">CP</strain>
    </source>
</reference>
<accession>A0AAV9CGK1</accession>